<protein>
    <submittedName>
        <fullName evidence="2">Uncharacterized protein</fullName>
    </submittedName>
</protein>
<feature type="compositionally biased region" description="Polar residues" evidence="1">
    <location>
        <begin position="122"/>
        <end position="145"/>
    </location>
</feature>
<feature type="compositionally biased region" description="Low complexity" evidence="1">
    <location>
        <begin position="82"/>
        <end position="93"/>
    </location>
</feature>
<dbReference type="Proteomes" id="UP000822688">
    <property type="component" value="Chromosome 2"/>
</dbReference>
<name>A0A8T0IUT6_CERPU</name>
<feature type="region of interest" description="Disordered" evidence="1">
    <location>
        <begin position="122"/>
        <end position="151"/>
    </location>
</feature>
<feature type="region of interest" description="Disordered" evidence="1">
    <location>
        <begin position="77"/>
        <end position="98"/>
    </location>
</feature>
<gene>
    <name evidence="2" type="ORF">KC19_2G168300</name>
</gene>
<dbReference type="EMBL" id="CM026422">
    <property type="protein sequence ID" value="KAG0587490.1"/>
    <property type="molecule type" value="Genomic_DNA"/>
</dbReference>
<evidence type="ECO:0000313" key="2">
    <source>
        <dbReference type="EMBL" id="KAG0587490.1"/>
    </source>
</evidence>
<evidence type="ECO:0000256" key="1">
    <source>
        <dbReference type="SAM" id="MobiDB-lite"/>
    </source>
</evidence>
<proteinExistence type="predicted"/>
<sequence>MSTTTLEHQPNNILTPMFTRAQNYNYTVSCTKTTNRNAPYCTRKLSTKQLSSDCNSRLPVLAIRAAHSPRIHITTQRNAPKSTTTTNSINQSNKQRIQQTINQSHPLQTLPAVILLPKPHNQTSKFTATNPPKNSTSISHSNSRPMKQKTN</sequence>
<evidence type="ECO:0000313" key="3">
    <source>
        <dbReference type="Proteomes" id="UP000822688"/>
    </source>
</evidence>
<comment type="caution">
    <text evidence="2">The sequence shown here is derived from an EMBL/GenBank/DDBJ whole genome shotgun (WGS) entry which is preliminary data.</text>
</comment>
<dbReference type="AlphaFoldDB" id="A0A8T0IUT6"/>
<keyword evidence="3" id="KW-1185">Reference proteome</keyword>
<organism evidence="2 3">
    <name type="scientific">Ceratodon purpureus</name>
    <name type="common">Fire moss</name>
    <name type="synonym">Dicranum purpureum</name>
    <dbReference type="NCBI Taxonomy" id="3225"/>
    <lineage>
        <taxon>Eukaryota</taxon>
        <taxon>Viridiplantae</taxon>
        <taxon>Streptophyta</taxon>
        <taxon>Embryophyta</taxon>
        <taxon>Bryophyta</taxon>
        <taxon>Bryophytina</taxon>
        <taxon>Bryopsida</taxon>
        <taxon>Dicranidae</taxon>
        <taxon>Pseudoditrichales</taxon>
        <taxon>Ditrichaceae</taxon>
        <taxon>Ceratodon</taxon>
    </lineage>
</organism>
<accession>A0A8T0IUT6</accession>
<reference evidence="2" key="1">
    <citation type="submission" date="2020-06" db="EMBL/GenBank/DDBJ databases">
        <title>WGS assembly of Ceratodon purpureus strain R40.</title>
        <authorList>
            <person name="Carey S.B."/>
            <person name="Jenkins J."/>
            <person name="Shu S."/>
            <person name="Lovell J.T."/>
            <person name="Sreedasyam A."/>
            <person name="Maumus F."/>
            <person name="Tiley G.P."/>
            <person name="Fernandez-Pozo N."/>
            <person name="Barry K."/>
            <person name="Chen C."/>
            <person name="Wang M."/>
            <person name="Lipzen A."/>
            <person name="Daum C."/>
            <person name="Saski C.A."/>
            <person name="Payton A.C."/>
            <person name="Mcbreen J.C."/>
            <person name="Conrad R.E."/>
            <person name="Kollar L.M."/>
            <person name="Olsson S."/>
            <person name="Huttunen S."/>
            <person name="Landis J.B."/>
            <person name="Wickett N.J."/>
            <person name="Johnson M.G."/>
            <person name="Rensing S.A."/>
            <person name="Grimwood J."/>
            <person name="Schmutz J."/>
            <person name="Mcdaniel S.F."/>
        </authorList>
    </citation>
    <scope>NUCLEOTIDE SEQUENCE</scope>
    <source>
        <strain evidence="2">R40</strain>
    </source>
</reference>